<sequence length="95" mass="11020">MQHASPSSHIARPDMIVQLQQLLIDLLCIELNTQQINEKHNFFDLGCKSLNLRILQMHLQRRLSHPIPTEIFYSYPTIEMLARHLSTLQTTAQKG</sequence>
<feature type="domain" description="Carrier" evidence="1">
    <location>
        <begin position="14"/>
        <end position="89"/>
    </location>
</feature>
<evidence type="ECO:0000313" key="3">
    <source>
        <dbReference type="Proteomes" id="UP001344906"/>
    </source>
</evidence>
<keyword evidence="3" id="KW-1185">Reference proteome</keyword>
<accession>A0ABQ6FK52</accession>
<reference evidence="2 3" key="1">
    <citation type="submission" date="2023-02" db="EMBL/GenBank/DDBJ databases">
        <title>Dictyobacter halimunensis sp. nov., a new member of the class Ktedonobacteria from forest soil in a geothermal area.</title>
        <authorList>
            <person name="Rachmania M.K."/>
            <person name="Ningsih F."/>
            <person name="Sakai Y."/>
            <person name="Yabe S."/>
            <person name="Yokota A."/>
            <person name="Sjamsuridzal W."/>
        </authorList>
    </citation>
    <scope>NUCLEOTIDE SEQUENCE [LARGE SCALE GENOMIC DNA]</scope>
    <source>
        <strain evidence="2 3">S3.2.2.5</strain>
    </source>
</reference>
<dbReference type="SUPFAM" id="SSF47336">
    <property type="entry name" value="ACP-like"/>
    <property type="match status" value="1"/>
</dbReference>
<dbReference type="EMBL" id="BSRI01000001">
    <property type="protein sequence ID" value="GLV53956.1"/>
    <property type="molecule type" value="Genomic_DNA"/>
</dbReference>
<name>A0ABQ6FK52_9CHLR</name>
<dbReference type="InterPro" id="IPR009081">
    <property type="entry name" value="PP-bd_ACP"/>
</dbReference>
<proteinExistence type="predicted"/>
<dbReference type="Pfam" id="PF00550">
    <property type="entry name" value="PP-binding"/>
    <property type="match status" value="1"/>
</dbReference>
<gene>
    <name evidence="2" type="ORF">KDH_08070</name>
</gene>
<dbReference type="RefSeq" id="WP_338247677.1">
    <property type="nucleotide sequence ID" value="NZ_BSRI01000001.1"/>
</dbReference>
<evidence type="ECO:0000313" key="2">
    <source>
        <dbReference type="EMBL" id="GLV53956.1"/>
    </source>
</evidence>
<organism evidence="2 3">
    <name type="scientific">Dictyobacter halimunensis</name>
    <dbReference type="NCBI Taxonomy" id="3026934"/>
    <lineage>
        <taxon>Bacteria</taxon>
        <taxon>Bacillati</taxon>
        <taxon>Chloroflexota</taxon>
        <taxon>Ktedonobacteria</taxon>
        <taxon>Ktedonobacterales</taxon>
        <taxon>Dictyobacteraceae</taxon>
        <taxon>Dictyobacter</taxon>
    </lineage>
</organism>
<dbReference type="Gene3D" id="1.10.1200.10">
    <property type="entry name" value="ACP-like"/>
    <property type="match status" value="1"/>
</dbReference>
<dbReference type="PROSITE" id="PS50075">
    <property type="entry name" value="CARRIER"/>
    <property type="match status" value="1"/>
</dbReference>
<evidence type="ECO:0000259" key="1">
    <source>
        <dbReference type="PROSITE" id="PS50075"/>
    </source>
</evidence>
<dbReference type="Proteomes" id="UP001344906">
    <property type="component" value="Unassembled WGS sequence"/>
</dbReference>
<comment type="caution">
    <text evidence="2">The sequence shown here is derived from an EMBL/GenBank/DDBJ whole genome shotgun (WGS) entry which is preliminary data.</text>
</comment>
<protein>
    <recommendedName>
        <fullName evidence="1">Carrier domain-containing protein</fullName>
    </recommendedName>
</protein>
<dbReference type="InterPro" id="IPR036736">
    <property type="entry name" value="ACP-like_sf"/>
</dbReference>